<accession>B8AK57</accession>
<dbReference type="HOGENOM" id="CLU_853608_0_0_1"/>
<feature type="compositionally biased region" description="Basic residues" evidence="1">
    <location>
        <begin position="246"/>
        <end position="255"/>
    </location>
</feature>
<protein>
    <recommendedName>
        <fullName evidence="4">Reverse transcriptase zinc-binding domain-containing protein</fullName>
    </recommendedName>
</protein>
<sequence length="326" mass="36992">MEFRDLRLFNLAMLGKQGWRLIKNPNSLCARVLKGRYYHESEFLQATRKKHSSHTWRAILARRDILFKGLVRRIGDGNSTRIWQDRWLPGHFRGKPITEPVRQHVHVVSDLLIPSGSWNTELIKQLFLDVDAQAILSLPRQLDATSHASPSGDTTWSRIWKLCVPPKVRVFWWRVTKTLSGIKVLHLHPLTWACDLVDPMCVPSKEAAVILCGFGWRGTAGGMVRSRDRSDKQSDDGDVSLQFARNKQRPNKIAKRSRKLLTKVDLMTALQPCCRPSCRGRSSSRSGGRAVRPSQRSSEKAKRGVAYAKDRGGQQHFVGRRSSAGN</sequence>
<organism evidence="2 3">
    <name type="scientific">Oryza sativa subsp. indica</name>
    <name type="common">Rice</name>
    <dbReference type="NCBI Taxonomy" id="39946"/>
    <lineage>
        <taxon>Eukaryota</taxon>
        <taxon>Viridiplantae</taxon>
        <taxon>Streptophyta</taxon>
        <taxon>Embryophyta</taxon>
        <taxon>Tracheophyta</taxon>
        <taxon>Spermatophyta</taxon>
        <taxon>Magnoliopsida</taxon>
        <taxon>Liliopsida</taxon>
        <taxon>Poales</taxon>
        <taxon>Poaceae</taxon>
        <taxon>BOP clade</taxon>
        <taxon>Oryzoideae</taxon>
        <taxon>Oryzeae</taxon>
        <taxon>Oryzinae</taxon>
        <taxon>Oryza</taxon>
        <taxon>Oryza sativa</taxon>
    </lineage>
</organism>
<proteinExistence type="predicted"/>
<dbReference type="AlphaFoldDB" id="B8AK57"/>
<feature type="region of interest" description="Disordered" evidence="1">
    <location>
        <begin position="223"/>
        <end position="255"/>
    </location>
</feature>
<keyword evidence="3" id="KW-1185">Reference proteome</keyword>
<evidence type="ECO:0000256" key="1">
    <source>
        <dbReference type="SAM" id="MobiDB-lite"/>
    </source>
</evidence>
<feature type="compositionally biased region" description="Basic and acidic residues" evidence="1">
    <location>
        <begin position="225"/>
        <end position="235"/>
    </location>
</feature>
<evidence type="ECO:0000313" key="3">
    <source>
        <dbReference type="Proteomes" id="UP000007015"/>
    </source>
</evidence>
<gene>
    <name evidence="2" type="ORF">OsI_12067</name>
</gene>
<feature type="compositionally biased region" description="Low complexity" evidence="1">
    <location>
        <begin position="276"/>
        <end position="294"/>
    </location>
</feature>
<dbReference type="Gramene" id="BGIOSGA012880-TA">
    <property type="protein sequence ID" value="BGIOSGA012880-PA"/>
    <property type="gene ID" value="BGIOSGA012880"/>
</dbReference>
<dbReference type="Proteomes" id="UP000007015">
    <property type="component" value="Chromosome 3"/>
</dbReference>
<feature type="region of interest" description="Disordered" evidence="1">
    <location>
        <begin position="276"/>
        <end position="326"/>
    </location>
</feature>
<dbReference type="EMBL" id="CM000128">
    <property type="protein sequence ID" value="EEC75481.1"/>
    <property type="molecule type" value="Genomic_DNA"/>
</dbReference>
<name>B8AK57_ORYSI</name>
<feature type="compositionally biased region" description="Basic and acidic residues" evidence="1">
    <location>
        <begin position="297"/>
        <end position="313"/>
    </location>
</feature>
<reference evidence="2 3" key="1">
    <citation type="journal article" date="2005" name="PLoS Biol.">
        <title>The genomes of Oryza sativa: a history of duplications.</title>
        <authorList>
            <person name="Yu J."/>
            <person name="Wang J."/>
            <person name="Lin W."/>
            <person name="Li S."/>
            <person name="Li H."/>
            <person name="Zhou J."/>
            <person name="Ni P."/>
            <person name="Dong W."/>
            <person name="Hu S."/>
            <person name="Zeng C."/>
            <person name="Zhang J."/>
            <person name="Zhang Y."/>
            <person name="Li R."/>
            <person name="Xu Z."/>
            <person name="Li S."/>
            <person name="Li X."/>
            <person name="Zheng H."/>
            <person name="Cong L."/>
            <person name="Lin L."/>
            <person name="Yin J."/>
            <person name="Geng J."/>
            <person name="Li G."/>
            <person name="Shi J."/>
            <person name="Liu J."/>
            <person name="Lv H."/>
            <person name="Li J."/>
            <person name="Wang J."/>
            <person name="Deng Y."/>
            <person name="Ran L."/>
            <person name="Shi X."/>
            <person name="Wang X."/>
            <person name="Wu Q."/>
            <person name="Li C."/>
            <person name="Ren X."/>
            <person name="Wang J."/>
            <person name="Wang X."/>
            <person name="Li D."/>
            <person name="Liu D."/>
            <person name="Zhang X."/>
            <person name="Ji Z."/>
            <person name="Zhao W."/>
            <person name="Sun Y."/>
            <person name="Zhang Z."/>
            <person name="Bao J."/>
            <person name="Han Y."/>
            <person name="Dong L."/>
            <person name="Ji J."/>
            <person name="Chen P."/>
            <person name="Wu S."/>
            <person name="Liu J."/>
            <person name="Xiao Y."/>
            <person name="Bu D."/>
            <person name="Tan J."/>
            <person name="Yang L."/>
            <person name="Ye C."/>
            <person name="Zhang J."/>
            <person name="Xu J."/>
            <person name="Zhou Y."/>
            <person name="Yu Y."/>
            <person name="Zhang B."/>
            <person name="Zhuang S."/>
            <person name="Wei H."/>
            <person name="Liu B."/>
            <person name="Lei M."/>
            <person name="Yu H."/>
            <person name="Li Y."/>
            <person name="Xu H."/>
            <person name="Wei S."/>
            <person name="He X."/>
            <person name="Fang L."/>
            <person name="Zhang Z."/>
            <person name="Zhang Y."/>
            <person name="Huang X."/>
            <person name="Su Z."/>
            <person name="Tong W."/>
            <person name="Li J."/>
            <person name="Tong Z."/>
            <person name="Li S."/>
            <person name="Ye J."/>
            <person name="Wang L."/>
            <person name="Fang L."/>
            <person name="Lei T."/>
            <person name="Chen C."/>
            <person name="Chen H."/>
            <person name="Xu Z."/>
            <person name="Li H."/>
            <person name="Huang H."/>
            <person name="Zhang F."/>
            <person name="Xu H."/>
            <person name="Li N."/>
            <person name="Zhao C."/>
            <person name="Li S."/>
            <person name="Dong L."/>
            <person name="Huang Y."/>
            <person name="Li L."/>
            <person name="Xi Y."/>
            <person name="Qi Q."/>
            <person name="Li W."/>
            <person name="Zhang B."/>
            <person name="Hu W."/>
            <person name="Zhang Y."/>
            <person name="Tian X."/>
            <person name="Jiao Y."/>
            <person name="Liang X."/>
            <person name="Jin J."/>
            <person name="Gao L."/>
            <person name="Zheng W."/>
            <person name="Hao B."/>
            <person name="Liu S."/>
            <person name="Wang W."/>
            <person name="Yuan L."/>
            <person name="Cao M."/>
            <person name="McDermott J."/>
            <person name="Samudrala R."/>
            <person name="Wang J."/>
            <person name="Wong G.K."/>
            <person name="Yang H."/>
        </authorList>
    </citation>
    <scope>NUCLEOTIDE SEQUENCE [LARGE SCALE GENOMIC DNA]</scope>
    <source>
        <strain evidence="3">cv. 93-11</strain>
    </source>
</reference>
<evidence type="ECO:0000313" key="2">
    <source>
        <dbReference type="EMBL" id="EEC75481.1"/>
    </source>
</evidence>
<evidence type="ECO:0008006" key="4">
    <source>
        <dbReference type="Google" id="ProtNLM"/>
    </source>
</evidence>
<dbReference type="STRING" id="39946.B8AK57"/>